<dbReference type="RefSeq" id="WP_394824455.1">
    <property type="nucleotide sequence ID" value="NZ_CP089984.1"/>
</dbReference>
<dbReference type="EMBL" id="CP089984">
    <property type="protein sequence ID" value="WXB14831.1"/>
    <property type="molecule type" value="Genomic_DNA"/>
</dbReference>
<reference evidence="2 3" key="1">
    <citation type="submission" date="2021-12" db="EMBL/GenBank/DDBJ databases">
        <title>Discovery of the Pendulisporaceae a myxobacterial family with distinct sporulation behavior and unique specialized metabolism.</title>
        <authorList>
            <person name="Garcia R."/>
            <person name="Popoff A."/>
            <person name="Bader C.D."/>
            <person name="Loehr J."/>
            <person name="Walesch S."/>
            <person name="Walt C."/>
            <person name="Boldt J."/>
            <person name="Bunk B."/>
            <person name="Haeckl F.J.F.P.J."/>
            <person name="Gunesch A.P."/>
            <person name="Birkelbach J."/>
            <person name="Nuebel U."/>
            <person name="Pietschmann T."/>
            <person name="Bach T."/>
            <person name="Mueller R."/>
        </authorList>
    </citation>
    <scope>NUCLEOTIDE SEQUENCE [LARGE SCALE GENOMIC DNA]</scope>
    <source>
        <strain evidence="2 3">MSr11954</strain>
    </source>
</reference>
<name>A0ABZ2M0F7_9BACT</name>
<organism evidence="2 3">
    <name type="scientific">Pendulispora albinea</name>
    <dbReference type="NCBI Taxonomy" id="2741071"/>
    <lineage>
        <taxon>Bacteria</taxon>
        <taxon>Pseudomonadati</taxon>
        <taxon>Myxococcota</taxon>
        <taxon>Myxococcia</taxon>
        <taxon>Myxococcales</taxon>
        <taxon>Sorangiineae</taxon>
        <taxon>Pendulisporaceae</taxon>
        <taxon>Pendulispora</taxon>
    </lineage>
</organism>
<evidence type="ECO:0000313" key="3">
    <source>
        <dbReference type="Proteomes" id="UP001370348"/>
    </source>
</evidence>
<evidence type="ECO:0000313" key="2">
    <source>
        <dbReference type="EMBL" id="WXB14831.1"/>
    </source>
</evidence>
<dbReference type="Proteomes" id="UP001370348">
    <property type="component" value="Chromosome"/>
</dbReference>
<feature type="region of interest" description="Disordered" evidence="1">
    <location>
        <begin position="94"/>
        <end position="116"/>
    </location>
</feature>
<dbReference type="InterPro" id="IPR014262">
    <property type="entry name" value="HAF_rpt"/>
</dbReference>
<feature type="compositionally biased region" description="Polar residues" evidence="1">
    <location>
        <begin position="160"/>
        <end position="177"/>
    </location>
</feature>
<evidence type="ECO:0000256" key="1">
    <source>
        <dbReference type="SAM" id="MobiDB-lite"/>
    </source>
</evidence>
<protein>
    <submittedName>
        <fullName evidence="2">Uncharacterized protein</fullName>
    </submittedName>
</protein>
<feature type="region of interest" description="Disordered" evidence="1">
    <location>
        <begin position="160"/>
        <end position="193"/>
    </location>
</feature>
<sequence>MDDPAADQRGDDLGTLGGFSTRAFGVSEDGSISGTAQNDQGCHEAFIWNPRSKKISGIGTLGGFWSRVTARSRTGQVAGVSQTEDGHTHPFIAAAGAPPPPPAGGCQRKTDGRAGRNAVDSAVRRSLLANDSRLIVKSGGVLIDSGGDAANLAVAYQGSESQAAENDQKSGYTNQNLGMGVAEKSIEPEIEGE</sequence>
<gene>
    <name evidence="2" type="ORF">LZC94_44315</name>
</gene>
<keyword evidence="3" id="KW-1185">Reference proteome</keyword>
<dbReference type="NCBIfam" id="TIGR02913">
    <property type="entry name" value="HAF_rpt"/>
    <property type="match status" value="1"/>
</dbReference>
<accession>A0ABZ2M0F7</accession>
<proteinExistence type="predicted"/>